<reference evidence="3" key="4">
    <citation type="journal article" date="2015" name="G3 (Bethesda)">
        <title>Genome sequences of three phytopathogenic species of the Magnaporthaceae family of fungi.</title>
        <authorList>
            <person name="Okagaki L.H."/>
            <person name="Nunes C.C."/>
            <person name="Sailsbery J."/>
            <person name="Clay B."/>
            <person name="Brown D."/>
            <person name="John T."/>
            <person name="Oh Y."/>
            <person name="Young N."/>
            <person name="Fitzgerald M."/>
            <person name="Haas B.J."/>
            <person name="Zeng Q."/>
            <person name="Young S."/>
            <person name="Adiconis X."/>
            <person name="Fan L."/>
            <person name="Levin J.Z."/>
            <person name="Mitchell T.K."/>
            <person name="Okubara P.A."/>
            <person name="Farman M.L."/>
            <person name="Kohn L.M."/>
            <person name="Birren B."/>
            <person name="Ma L.-J."/>
            <person name="Dean R.A."/>
        </authorList>
    </citation>
    <scope>NUCLEOTIDE SEQUENCE</scope>
    <source>
        <strain evidence="3">R3-111a-1</strain>
    </source>
</reference>
<dbReference type="EnsemblFungi" id="EJT68300">
    <property type="protein sequence ID" value="EJT68300"/>
    <property type="gene ID" value="GGTG_14121"/>
</dbReference>
<gene>
    <name evidence="3" type="primary">20354579</name>
    <name evidence="2" type="ORF">GGTG_14121</name>
</gene>
<keyword evidence="4" id="KW-1185">Reference proteome</keyword>
<reference evidence="3" key="5">
    <citation type="submission" date="2018-04" db="UniProtKB">
        <authorList>
            <consortium name="EnsemblFungi"/>
        </authorList>
    </citation>
    <scope>IDENTIFICATION</scope>
    <source>
        <strain evidence="3">R3-111a-1</strain>
    </source>
</reference>
<protein>
    <submittedName>
        <fullName evidence="2 3">Uncharacterized protein</fullName>
    </submittedName>
</protein>
<evidence type="ECO:0000313" key="4">
    <source>
        <dbReference type="Proteomes" id="UP000006039"/>
    </source>
</evidence>
<reference evidence="2" key="2">
    <citation type="submission" date="2010-07" db="EMBL/GenBank/DDBJ databases">
        <authorList>
            <consortium name="The Broad Institute Genome Sequencing Platform"/>
            <consortium name="Broad Institute Genome Sequencing Center for Infectious Disease"/>
            <person name="Ma L.-J."/>
            <person name="Dead R."/>
            <person name="Young S."/>
            <person name="Zeng Q."/>
            <person name="Koehrsen M."/>
            <person name="Alvarado L."/>
            <person name="Berlin A."/>
            <person name="Chapman S.B."/>
            <person name="Chen Z."/>
            <person name="Freedman E."/>
            <person name="Gellesch M."/>
            <person name="Goldberg J."/>
            <person name="Griggs A."/>
            <person name="Gujja S."/>
            <person name="Heilman E.R."/>
            <person name="Heiman D."/>
            <person name="Hepburn T."/>
            <person name="Howarth C."/>
            <person name="Jen D."/>
            <person name="Larson L."/>
            <person name="Mehta T."/>
            <person name="Neiman D."/>
            <person name="Pearson M."/>
            <person name="Roberts A."/>
            <person name="Saif S."/>
            <person name="Shea T."/>
            <person name="Shenoy N."/>
            <person name="Sisk P."/>
            <person name="Stolte C."/>
            <person name="Sykes S."/>
            <person name="Walk T."/>
            <person name="White J."/>
            <person name="Yandava C."/>
            <person name="Haas B."/>
            <person name="Nusbaum C."/>
            <person name="Birren B."/>
        </authorList>
    </citation>
    <scope>NUCLEOTIDE SEQUENCE</scope>
    <source>
        <strain evidence="2">R3-111a-1</strain>
    </source>
</reference>
<reference evidence="2" key="3">
    <citation type="submission" date="2010-09" db="EMBL/GenBank/DDBJ databases">
        <title>Annotation of Gaeumannomyces graminis var. tritici R3-111a-1.</title>
        <authorList>
            <consortium name="The Broad Institute Genome Sequencing Platform"/>
            <person name="Ma L.-J."/>
            <person name="Dead R."/>
            <person name="Young S.K."/>
            <person name="Zeng Q."/>
            <person name="Gargeya S."/>
            <person name="Fitzgerald M."/>
            <person name="Haas B."/>
            <person name="Abouelleil A."/>
            <person name="Alvarado L."/>
            <person name="Arachchi H.M."/>
            <person name="Berlin A."/>
            <person name="Brown A."/>
            <person name="Chapman S.B."/>
            <person name="Chen Z."/>
            <person name="Dunbar C."/>
            <person name="Freedman E."/>
            <person name="Gearin G."/>
            <person name="Gellesch M."/>
            <person name="Goldberg J."/>
            <person name="Griggs A."/>
            <person name="Gujja S."/>
            <person name="Heiman D."/>
            <person name="Howarth C."/>
            <person name="Larson L."/>
            <person name="Lui A."/>
            <person name="MacDonald P.J.P."/>
            <person name="Mehta T."/>
            <person name="Montmayeur A."/>
            <person name="Murphy C."/>
            <person name="Neiman D."/>
            <person name="Pearson M."/>
            <person name="Priest M."/>
            <person name="Roberts A."/>
            <person name="Saif S."/>
            <person name="Shea T."/>
            <person name="Shenoy N."/>
            <person name="Sisk P."/>
            <person name="Stolte C."/>
            <person name="Sykes S."/>
            <person name="Yandava C."/>
            <person name="Wortman J."/>
            <person name="Nusbaum C."/>
            <person name="Birren B."/>
        </authorList>
    </citation>
    <scope>NUCLEOTIDE SEQUENCE</scope>
    <source>
        <strain evidence="2">R3-111a-1</strain>
    </source>
</reference>
<evidence type="ECO:0000313" key="2">
    <source>
        <dbReference type="EMBL" id="EJT68300.1"/>
    </source>
</evidence>
<dbReference type="VEuPathDB" id="FungiDB:GGTG_14121"/>
<dbReference type="AlphaFoldDB" id="J3PKQ6"/>
<reference evidence="4" key="1">
    <citation type="submission" date="2010-07" db="EMBL/GenBank/DDBJ databases">
        <title>The genome sequence of Gaeumannomyces graminis var. tritici strain R3-111a-1.</title>
        <authorList>
            <consortium name="The Broad Institute Genome Sequencing Platform"/>
            <person name="Ma L.-J."/>
            <person name="Dead R."/>
            <person name="Young S."/>
            <person name="Zeng Q."/>
            <person name="Koehrsen M."/>
            <person name="Alvarado L."/>
            <person name="Berlin A."/>
            <person name="Chapman S.B."/>
            <person name="Chen Z."/>
            <person name="Freedman E."/>
            <person name="Gellesch M."/>
            <person name="Goldberg J."/>
            <person name="Griggs A."/>
            <person name="Gujja S."/>
            <person name="Heilman E.R."/>
            <person name="Heiman D."/>
            <person name="Hepburn T."/>
            <person name="Howarth C."/>
            <person name="Jen D."/>
            <person name="Larson L."/>
            <person name="Mehta T."/>
            <person name="Neiman D."/>
            <person name="Pearson M."/>
            <person name="Roberts A."/>
            <person name="Saif S."/>
            <person name="Shea T."/>
            <person name="Shenoy N."/>
            <person name="Sisk P."/>
            <person name="Stolte C."/>
            <person name="Sykes S."/>
            <person name="Walk T."/>
            <person name="White J."/>
            <person name="Yandava C."/>
            <person name="Haas B."/>
            <person name="Nusbaum C."/>
            <person name="Birren B."/>
        </authorList>
    </citation>
    <scope>NUCLEOTIDE SEQUENCE [LARGE SCALE GENOMIC DNA]</scope>
    <source>
        <strain evidence="4">R3-111a-1</strain>
    </source>
</reference>
<dbReference type="HOGENOM" id="CLU_1875561_0_0_1"/>
<dbReference type="GeneID" id="20354579"/>
<dbReference type="EMBL" id="GL385538">
    <property type="protein sequence ID" value="EJT68300.1"/>
    <property type="molecule type" value="Genomic_DNA"/>
</dbReference>
<evidence type="ECO:0000256" key="1">
    <source>
        <dbReference type="SAM" id="SignalP"/>
    </source>
</evidence>
<sequence>MWLWDLLAALALYAWIFPQHRNTVIAALDAEIDSLDKEHKSFAEQLEEHGAADEGQDFFSRRSDLTKEFTATLARVAGSWPARKEVREAYVGDMVALNRELRGRLVELGVIPAPEAEAVTMVGNKADGGDVRRRHV</sequence>
<keyword evidence="1" id="KW-0732">Signal</keyword>
<accession>J3PKQ6</accession>
<feature type="signal peptide" evidence="1">
    <location>
        <begin position="1"/>
        <end position="18"/>
    </location>
</feature>
<proteinExistence type="predicted"/>
<name>J3PKQ6_GAET3</name>
<dbReference type="RefSeq" id="XP_009230313.1">
    <property type="nucleotide sequence ID" value="XM_009232049.1"/>
</dbReference>
<organism evidence="2">
    <name type="scientific">Gaeumannomyces tritici (strain R3-111a-1)</name>
    <name type="common">Wheat and barley take-all root rot fungus</name>
    <name type="synonym">Gaeumannomyces graminis var. tritici</name>
    <dbReference type="NCBI Taxonomy" id="644352"/>
    <lineage>
        <taxon>Eukaryota</taxon>
        <taxon>Fungi</taxon>
        <taxon>Dikarya</taxon>
        <taxon>Ascomycota</taxon>
        <taxon>Pezizomycotina</taxon>
        <taxon>Sordariomycetes</taxon>
        <taxon>Sordariomycetidae</taxon>
        <taxon>Magnaporthales</taxon>
        <taxon>Magnaporthaceae</taxon>
        <taxon>Gaeumannomyces</taxon>
    </lineage>
</organism>
<feature type="chain" id="PRO_5015095452" evidence="1">
    <location>
        <begin position="19"/>
        <end position="136"/>
    </location>
</feature>
<dbReference type="Proteomes" id="UP000006039">
    <property type="component" value="Unassembled WGS sequence"/>
</dbReference>
<evidence type="ECO:0000313" key="3">
    <source>
        <dbReference type="EnsemblFungi" id="EJT68300"/>
    </source>
</evidence>